<feature type="signal peptide" evidence="1">
    <location>
        <begin position="1"/>
        <end position="23"/>
    </location>
</feature>
<dbReference type="PROSITE" id="PS51272">
    <property type="entry name" value="SLH"/>
    <property type="match status" value="3"/>
</dbReference>
<gene>
    <name evidence="3" type="ORF">A6M13_05205</name>
</gene>
<feature type="chain" id="PRO_5008648928" description="SLH domain-containing protein" evidence="1">
    <location>
        <begin position="24"/>
        <end position="375"/>
    </location>
</feature>
<accession>A0A1C0Y6I9</accession>
<reference evidence="3 4" key="1">
    <citation type="submission" date="2016-07" db="EMBL/GenBank/DDBJ databases">
        <title>Caryophanon tenue genome sequencing.</title>
        <authorList>
            <person name="Verma A."/>
            <person name="Pal Y."/>
            <person name="Krishnamurthi S."/>
        </authorList>
    </citation>
    <scope>NUCLEOTIDE SEQUENCE [LARGE SCALE GENOMIC DNA]</scope>
    <source>
        <strain evidence="3 4">DSM 14152</strain>
    </source>
</reference>
<keyword evidence="1" id="KW-0732">Signal</keyword>
<comment type="caution">
    <text evidence="3">The sequence shown here is derived from an EMBL/GenBank/DDBJ whole genome shotgun (WGS) entry which is preliminary data.</text>
</comment>
<organism evidence="3 4">
    <name type="scientific">Caryophanon tenue</name>
    <dbReference type="NCBI Taxonomy" id="33978"/>
    <lineage>
        <taxon>Bacteria</taxon>
        <taxon>Bacillati</taxon>
        <taxon>Bacillota</taxon>
        <taxon>Bacilli</taxon>
        <taxon>Bacillales</taxon>
        <taxon>Caryophanaceae</taxon>
        <taxon>Caryophanon</taxon>
    </lineage>
</organism>
<keyword evidence="4" id="KW-1185">Reference proteome</keyword>
<evidence type="ECO:0000259" key="2">
    <source>
        <dbReference type="PROSITE" id="PS51272"/>
    </source>
</evidence>
<evidence type="ECO:0000256" key="1">
    <source>
        <dbReference type="SAM" id="SignalP"/>
    </source>
</evidence>
<evidence type="ECO:0000313" key="4">
    <source>
        <dbReference type="Proteomes" id="UP000093199"/>
    </source>
</evidence>
<sequence length="375" mass="42017">MKKWLFTLFATAIFLLAPSAVHAASFPDVNANTEIGRAIDFLADKQIVRGFPDGTFKPYAYVTRGQAAKMIGQLTLTVSSARYQQGITQSSFTDVSVSHEYYSSIQGLHEYNIVNGYADGTFRMNNTVTRAHVAKMLAYSYNLKKPTAQQSFSDVPKTSPRYAYINAVYVANIMPYRTFSPDKRVTRGEMALFLFRAYNQATNDLQASTALQPFIGTQTTIGKAYAEHEFMDEAIRRNMPIAAARQSVRNYHFYAGYELPYPCSMFMEEGFSLCYEDGMSNGKNGINRVVLYDEQMENPKLKGRVLVQALGERSLSIKTYNYDGAIWYIGHTKQAINGVYYGFMASAGQSTNPLSFSAAHLTHLSVSVNPLEQLY</sequence>
<dbReference type="STRING" id="33978.A6M13_05205"/>
<dbReference type="OrthoDB" id="2439185at2"/>
<dbReference type="EMBL" id="MASJ01000039">
    <property type="protein sequence ID" value="OCS82799.1"/>
    <property type="molecule type" value="Genomic_DNA"/>
</dbReference>
<feature type="domain" description="SLH" evidence="2">
    <location>
        <begin position="152"/>
        <end position="208"/>
    </location>
</feature>
<dbReference type="AlphaFoldDB" id="A0A1C0Y6I9"/>
<dbReference type="PANTHER" id="PTHR43308:SF5">
    <property type="entry name" value="S-LAYER PROTEIN _ PEPTIDOGLYCAN ENDO-BETA-N-ACETYLGLUCOSAMINIDASE"/>
    <property type="match status" value="1"/>
</dbReference>
<feature type="domain" description="SLH" evidence="2">
    <location>
        <begin position="88"/>
        <end position="151"/>
    </location>
</feature>
<feature type="domain" description="SLH" evidence="2">
    <location>
        <begin position="22"/>
        <end position="85"/>
    </location>
</feature>
<proteinExistence type="predicted"/>
<dbReference type="Pfam" id="PF00395">
    <property type="entry name" value="SLH"/>
    <property type="match status" value="3"/>
</dbReference>
<evidence type="ECO:0000313" key="3">
    <source>
        <dbReference type="EMBL" id="OCS82799.1"/>
    </source>
</evidence>
<protein>
    <recommendedName>
        <fullName evidence="2">SLH domain-containing protein</fullName>
    </recommendedName>
</protein>
<dbReference type="InterPro" id="IPR001119">
    <property type="entry name" value="SLH_dom"/>
</dbReference>
<dbReference type="Proteomes" id="UP000093199">
    <property type="component" value="Unassembled WGS sequence"/>
</dbReference>
<name>A0A1C0Y6I9_9BACL</name>
<dbReference type="PANTHER" id="PTHR43308">
    <property type="entry name" value="OUTER MEMBRANE PROTEIN ALPHA-RELATED"/>
    <property type="match status" value="1"/>
</dbReference>
<dbReference type="InterPro" id="IPR051465">
    <property type="entry name" value="Cell_Envelope_Struct_Comp"/>
</dbReference>
<dbReference type="RefSeq" id="WP_066547248.1">
    <property type="nucleotide sequence ID" value="NZ_MASJ01000039.1"/>
</dbReference>